<keyword evidence="2" id="KW-1003">Cell membrane</keyword>
<protein>
    <submittedName>
        <fullName evidence="9">Pilus assembly protein TadB</fullName>
    </submittedName>
</protein>
<name>A0A444MC08_9RHOB</name>
<keyword evidence="5 7" id="KW-0472">Membrane</keyword>
<evidence type="ECO:0000313" key="10">
    <source>
        <dbReference type="Proteomes" id="UP000287168"/>
    </source>
</evidence>
<proteinExistence type="predicted"/>
<dbReference type="InterPro" id="IPR042094">
    <property type="entry name" value="T2SS_GspF_sf"/>
</dbReference>
<evidence type="ECO:0000256" key="1">
    <source>
        <dbReference type="ARBA" id="ARBA00004651"/>
    </source>
</evidence>
<gene>
    <name evidence="9" type="ORF">EP867_08745</name>
</gene>
<organism evidence="9 10">
    <name type="scientific">Falsigemmobacter intermedius</name>
    <dbReference type="NCBI Taxonomy" id="1553448"/>
    <lineage>
        <taxon>Bacteria</taxon>
        <taxon>Pseudomonadati</taxon>
        <taxon>Pseudomonadota</taxon>
        <taxon>Alphaproteobacteria</taxon>
        <taxon>Rhodobacterales</taxon>
        <taxon>Paracoccaceae</taxon>
        <taxon>Falsigemmobacter</taxon>
    </lineage>
</organism>
<keyword evidence="10" id="KW-1185">Reference proteome</keyword>
<reference evidence="9 10" key="1">
    <citation type="journal article" date="2015" name="Int. J. Syst. Evol. Microbiol.">
        <title>Gemmobacter intermedius sp. nov., isolated from a white stork (Ciconia ciconia).</title>
        <authorList>
            <person name="Kampfer P."/>
            <person name="Jerzak L."/>
            <person name="Wilharm G."/>
            <person name="Golke J."/>
            <person name="Busse H.J."/>
            <person name="Glaeser S.P."/>
        </authorList>
    </citation>
    <scope>NUCLEOTIDE SEQUENCE [LARGE SCALE GENOMIC DNA]</scope>
    <source>
        <strain evidence="9 10">119/4</strain>
    </source>
</reference>
<feature type="transmembrane region" description="Helical" evidence="7">
    <location>
        <begin position="104"/>
        <end position="121"/>
    </location>
</feature>
<evidence type="ECO:0000256" key="3">
    <source>
        <dbReference type="ARBA" id="ARBA00022692"/>
    </source>
</evidence>
<evidence type="ECO:0000259" key="8">
    <source>
        <dbReference type="Pfam" id="PF00482"/>
    </source>
</evidence>
<feature type="transmembrane region" description="Helical" evidence="7">
    <location>
        <begin position="127"/>
        <end position="146"/>
    </location>
</feature>
<keyword evidence="4 7" id="KW-1133">Transmembrane helix</keyword>
<dbReference type="PANTHER" id="PTHR35007">
    <property type="entry name" value="INTEGRAL MEMBRANE PROTEIN-RELATED"/>
    <property type="match status" value="1"/>
</dbReference>
<dbReference type="PANTHER" id="PTHR35007:SF1">
    <property type="entry name" value="PILUS ASSEMBLY PROTEIN"/>
    <property type="match status" value="1"/>
</dbReference>
<feature type="transmembrane region" description="Helical" evidence="7">
    <location>
        <begin position="273"/>
        <end position="293"/>
    </location>
</feature>
<dbReference type="OrthoDB" id="9803381at2"/>
<evidence type="ECO:0000256" key="4">
    <source>
        <dbReference type="ARBA" id="ARBA00022989"/>
    </source>
</evidence>
<comment type="caution">
    <text evidence="9">The sequence shown here is derived from an EMBL/GenBank/DDBJ whole genome shotgun (WGS) entry which is preliminary data.</text>
</comment>
<accession>A0A444MC08</accession>
<evidence type="ECO:0000256" key="6">
    <source>
        <dbReference type="SAM" id="Coils"/>
    </source>
</evidence>
<keyword evidence="6" id="KW-0175">Coiled coil</keyword>
<evidence type="ECO:0000256" key="7">
    <source>
        <dbReference type="SAM" id="Phobius"/>
    </source>
</evidence>
<comment type="subcellular location">
    <subcellularLocation>
        <location evidence="1">Cell membrane</location>
        <topology evidence="1">Multi-pass membrane protein</topology>
    </subcellularLocation>
</comment>
<dbReference type="Pfam" id="PF00482">
    <property type="entry name" value="T2SSF"/>
    <property type="match status" value="1"/>
</dbReference>
<dbReference type="Proteomes" id="UP000287168">
    <property type="component" value="Unassembled WGS sequence"/>
</dbReference>
<feature type="coiled-coil region" evidence="6">
    <location>
        <begin position="243"/>
        <end position="270"/>
    </location>
</feature>
<dbReference type="AlphaFoldDB" id="A0A444MC08"/>
<feature type="transmembrane region" description="Helical" evidence="7">
    <location>
        <begin position="305"/>
        <end position="327"/>
    </location>
</feature>
<evidence type="ECO:0000256" key="5">
    <source>
        <dbReference type="ARBA" id="ARBA00023136"/>
    </source>
</evidence>
<sequence>MGCAPAAGSLRAAQKMIAPALISFLLLLGLLCFLAAALEPLRFEMHMRRQTYLRRLEAGGATSGQQEELPELRKRDDGPRLKIFGWLLSALGLSAGAGLKSGRLIGIILAASSVIFLLLSLRLSLPPIVSLLIALGVSVGGVVAFLRHKAQQRLTQISDSVTELLELTVRALRVGVPVTTALLHAGSELIGPLREELDVTNEKVQFGQDLPSALYELADRCQSADLRFFAAAVSIQMVTGGNLAEVLEQLAKIARERRALRRKVVAITAEARWSGRFLSAFPIFAVLMISLMSPGYFDTLLESDYLIPIAVVVLSLLVVNVLFMRWLSNLK</sequence>
<feature type="domain" description="Type II secretion system protein GspF" evidence="8">
    <location>
        <begin position="165"/>
        <end position="289"/>
    </location>
</feature>
<dbReference type="GO" id="GO:0005886">
    <property type="term" value="C:plasma membrane"/>
    <property type="evidence" value="ECO:0007669"/>
    <property type="project" value="UniProtKB-SubCell"/>
</dbReference>
<evidence type="ECO:0000313" key="9">
    <source>
        <dbReference type="EMBL" id="RWY41522.1"/>
    </source>
</evidence>
<evidence type="ECO:0000256" key="2">
    <source>
        <dbReference type="ARBA" id="ARBA00022475"/>
    </source>
</evidence>
<dbReference type="EMBL" id="SBLC01000010">
    <property type="protein sequence ID" value="RWY41522.1"/>
    <property type="molecule type" value="Genomic_DNA"/>
</dbReference>
<feature type="transmembrane region" description="Helical" evidence="7">
    <location>
        <begin position="16"/>
        <end position="38"/>
    </location>
</feature>
<keyword evidence="3 7" id="KW-0812">Transmembrane</keyword>
<dbReference type="InterPro" id="IPR018076">
    <property type="entry name" value="T2SS_GspF_dom"/>
</dbReference>
<dbReference type="Gene3D" id="1.20.81.30">
    <property type="entry name" value="Type II secretion system (T2SS), domain F"/>
    <property type="match status" value="1"/>
</dbReference>